<proteinExistence type="predicted"/>
<dbReference type="Proteomes" id="UP001204015">
    <property type="component" value="Unassembled WGS sequence"/>
</dbReference>
<name>A0ABT1BZ43_9BACT</name>
<sequence>MKALRHTDKRDGCNVGDLFCYFGDVPKTFGGSVHRKADKALTKSKNISSIYVPEPQSNLGYGDMKGTADALLFIFHDAEVANGRLKDGAVIEIFVARGMARDKAGLYNELSDGMLDDEIEALRQKLS</sequence>
<protein>
    <submittedName>
        <fullName evidence="1">Uncharacterized protein</fullName>
    </submittedName>
</protein>
<evidence type="ECO:0000313" key="1">
    <source>
        <dbReference type="EMBL" id="MCO6026347.1"/>
    </source>
</evidence>
<evidence type="ECO:0000313" key="2">
    <source>
        <dbReference type="Proteomes" id="UP001204015"/>
    </source>
</evidence>
<keyword evidence="2" id="KW-1185">Reference proteome</keyword>
<reference evidence="1 2" key="1">
    <citation type="submission" date="2022-06" db="EMBL/GenBank/DDBJ databases">
        <title>A taxonomic note on the genus Prevotella: Description of four novel genera and emended description of the genera Hallella and Xylanibacter.</title>
        <authorList>
            <person name="Hitch T.C.A."/>
        </authorList>
    </citation>
    <scope>NUCLEOTIDE SEQUENCE [LARGE SCALE GENOMIC DNA]</scope>
    <source>
        <strain evidence="1 2">DSM 100619</strain>
    </source>
</reference>
<dbReference type="EMBL" id="JAMXLY010000051">
    <property type="protein sequence ID" value="MCO6026347.1"/>
    <property type="molecule type" value="Genomic_DNA"/>
</dbReference>
<accession>A0ABT1BZ43</accession>
<gene>
    <name evidence="1" type="ORF">NG821_10945</name>
</gene>
<dbReference type="RefSeq" id="WP_252761702.1">
    <property type="nucleotide sequence ID" value="NZ_JAMXLY010000051.1"/>
</dbReference>
<organism evidence="1 2">
    <name type="scientific">Segatella cerevisiae</name>
    <dbReference type="NCBI Taxonomy" id="2053716"/>
    <lineage>
        <taxon>Bacteria</taxon>
        <taxon>Pseudomonadati</taxon>
        <taxon>Bacteroidota</taxon>
        <taxon>Bacteroidia</taxon>
        <taxon>Bacteroidales</taxon>
        <taxon>Prevotellaceae</taxon>
        <taxon>Segatella</taxon>
    </lineage>
</organism>
<comment type="caution">
    <text evidence="1">The sequence shown here is derived from an EMBL/GenBank/DDBJ whole genome shotgun (WGS) entry which is preliminary data.</text>
</comment>